<gene>
    <name evidence="6" type="ORF">ON753_01540</name>
</gene>
<accession>A0ABT3QVZ3</accession>
<evidence type="ECO:0000313" key="7">
    <source>
        <dbReference type="Proteomes" id="UP001300261"/>
    </source>
</evidence>
<keyword evidence="7" id="KW-1185">Reference proteome</keyword>
<dbReference type="Proteomes" id="UP001300261">
    <property type="component" value="Unassembled WGS sequence"/>
</dbReference>
<evidence type="ECO:0000256" key="1">
    <source>
        <dbReference type="ARBA" id="ARBA00023015"/>
    </source>
</evidence>
<evidence type="ECO:0000259" key="4">
    <source>
        <dbReference type="PROSITE" id="PS51077"/>
    </source>
</evidence>
<dbReference type="RefSeq" id="WP_265960791.1">
    <property type="nucleotide sequence ID" value="NZ_JAPEVI010000001.1"/>
</dbReference>
<feature type="domain" description="IclR-ED" evidence="5">
    <location>
        <begin position="57"/>
        <end position="247"/>
    </location>
</feature>
<dbReference type="Pfam" id="PF09339">
    <property type="entry name" value="HTH_IclR"/>
    <property type="match status" value="1"/>
</dbReference>
<keyword evidence="2" id="KW-0238">DNA-binding</keyword>
<feature type="domain" description="HTH iclR-type" evidence="4">
    <location>
        <begin position="1"/>
        <end position="63"/>
    </location>
</feature>
<organism evidence="6 7">
    <name type="scientific">Roseibium salinum</name>
    <dbReference type="NCBI Taxonomy" id="1604349"/>
    <lineage>
        <taxon>Bacteria</taxon>
        <taxon>Pseudomonadati</taxon>
        <taxon>Pseudomonadota</taxon>
        <taxon>Alphaproteobacteria</taxon>
        <taxon>Hyphomicrobiales</taxon>
        <taxon>Stappiaceae</taxon>
        <taxon>Roseibium</taxon>
    </lineage>
</organism>
<dbReference type="Gene3D" id="3.30.450.40">
    <property type="match status" value="1"/>
</dbReference>
<dbReference type="PANTHER" id="PTHR30136">
    <property type="entry name" value="HELIX-TURN-HELIX TRANSCRIPTIONAL REGULATOR, ICLR FAMILY"/>
    <property type="match status" value="1"/>
</dbReference>
<dbReference type="Pfam" id="PF01614">
    <property type="entry name" value="IclR_C"/>
    <property type="match status" value="1"/>
</dbReference>
<dbReference type="PROSITE" id="PS51077">
    <property type="entry name" value="HTH_ICLR"/>
    <property type="match status" value="1"/>
</dbReference>
<evidence type="ECO:0000256" key="3">
    <source>
        <dbReference type="ARBA" id="ARBA00023163"/>
    </source>
</evidence>
<reference evidence="6 7" key="1">
    <citation type="journal article" date="2016" name="Int. J. Syst. Evol. Microbiol.">
        <title>Labrenzia salina sp. nov., isolated from the rhizosphere of the halophyte Arthrocnemum macrostachyum.</title>
        <authorList>
            <person name="Camacho M."/>
            <person name="Redondo-Gomez S."/>
            <person name="Rodriguez-Llorente I."/>
            <person name="Rohde M."/>
            <person name="Sproer C."/>
            <person name="Schumann P."/>
            <person name="Klenk H.P."/>
            <person name="Montero-Calasanz M.D.C."/>
        </authorList>
    </citation>
    <scope>NUCLEOTIDE SEQUENCE [LARGE SCALE GENOMIC DNA]</scope>
    <source>
        <strain evidence="6 7">DSM 29163</strain>
    </source>
</reference>
<dbReference type="InterPro" id="IPR029016">
    <property type="entry name" value="GAF-like_dom_sf"/>
</dbReference>
<sequence length="252" mass="27316">MGTISKALEMLNYFSRKRPEIGLSEFVRLTGRDKATVHRHLVELEKNGFLEQHPASRAYRLGPAILRLTGVREASNPVRRILRPIVTGLAEQTGELAHASLLQGNVLSPVFHADPLAHGVQVHFDEAELLPLHATSSGLAVLAFAGPKLRKQILSADLQAFTANTIVDPDTLSMRIEEVRHSGFSYSDRAFDGEVTSQAAPIFDETSEVIGALSVAVPAVRAHEERLRTIATALTAAARSATRSLGGSYPEL</sequence>
<comment type="caution">
    <text evidence="6">The sequence shown here is derived from an EMBL/GenBank/DDBJ whole genome shotgun (WGS) entry which is preliminary data.</text>
</comment>
<dbReference type="PANTHER" id="PTHR30136:SF24">
    <property type="entry name" value="HTH-TYPE TRANSCRIPTIONAL REPRESSOR ALLR"/>
    <property type="match status" value="1"/>
</dbReference>
<evidence type="ECO:0000313" key="6">
    <source>
        <dbReference type="EMBL" id="MCX2721095.1"/>
    </source>
</evidence>
<dbReference type="Gene3D" id="1.10.10.10">
    <property type="entry name" value="Winged helix-like DNA-binding domain superfamily/Winged helix DNA-binding domain"/>
    <property type="match status" value="1"/>
</dbReference>
<dbReference type="InterPro" id="IPR050707">
    <property type="entry name" value="HTH_MetabolicPath_Reg"/>
</dbReference>
<dbReference type="SUPFAM" id="SSF46785">
    <property type="entry name" value="Winged helix' DNA-binding domain"/>
    <property type="match status" value="1"/>
</dbReference>
<dbReference type="InterPro" id="IPR014757">
    <property type="entry name" value="Tscrpt_reg_IclR_C"/>
</dbReference>
<keyword evidence="3" id="KW-0804">Transcription</keyword>
<dbReference type="SUPFAM" id="SSF55781">
    <property type="entry name" value="GAF domain-like"/>
    <property type="match status" value="1"/>
</dbReference>
<dbReference type="SMART" id="SM00346">
    <property type="entry name" value="HTH_ICLR"/>
    <property type="match status" value="1"/>
</dbReference>
<keyword evidence="1" id="KW-0805">Transcription regulation</keyword>
<evidence type="ECO:0000259" key="5">
    <source>
        <dbReference type="PROSITE" id="PS51078"/>
    </source>
</evidence>
<evidence type="ECO:0000256" key="2">
    <source>
        <dbReference type="ARBA" id="ARBA00023125"/>
    </source>
</evidence>
<dbReference type="PROSITE" id="PS51078">
    <property type="entry name" value="ICLR_ED"/>
    <property type="match status" value="1"/>
</dbReference>
<proteinExistence type="predicted"/>
<name>A0ABT3QVZ3_9HYPH</name>
<dbReference type="EMBL" id="JAPEVI010000001">
    <property type="protein sequence ID" value="MCX2721095.1"/>
    <property type="molecule type" value="Genomic_DNA"/>
</dbReference>
<dbReference type="InterPro" id="IPR036388">
    <property type="entry name" value="WH-like_DNA-bd_sf"/>
</dbReference>
<dbReference type="InterPro" id="IPR005471">
    <property type="entry name" value="Tscrpt_reg_IclR_N"/>
</dbReference>
<dbReference type="InterPro" id="IPR036390">
    <property type="entry name" value="WH_DNA-bd_sf"/>
</dbReference>
<protein>
    <submittedName>
        <fullName evidence="6">IclR family transcriptional regulator</fullName>
    </submittedName>
</protein>